<evidence type="ECO:0000313" key="2">
    <source>
        <dbReference type="EMBL" id="KAG5554651.1"/>
    </source>
</evidence>
<dbReference type="PANTHER" id="PTHR33144">
    <property type="entry name" value="OS10G0409366 PROTEIN-RELATED"/>
    <property type="match status" value="1"/>
</dbReference>
<evidence type="ECO:0000256" key="1">
    <source>
        <dbReference type="SAM" id="Phobius"/>
    </source>
</evidence>
<organism evidence="2 3">
    <name type="scientific">Rhododendron griersonianum</name>
    <dbReference type="NCBI Taxonomy" id="479676"/>
    <lineage>
        <taxon>Eukaryota</taxon>
        <taxon>Viridiplantae</taxon>
        <taxon>Streptophyta</taxon>
        <taxon>Embryophyta</taxon>
        <taxon>Tracheophyta</taxon>
        <taxon>Spermatophyta</taxon>
        <taxon>Magnoliopsida</taxon>
        <taxon>eudicotyledons</taxon>
        <taxon>Gunneridae</taxon>
        <taxon>Pentapetalae</taxon>
        <taxon>asterids</taxon>
        <taxon>Ericales</taxon>
        <taxon>Ericaceae</taxon>
        <taxon>Ericoideae</taxon>
        <taxon>Rhodoreae</taxon>
        <taxon>Rhododendron</taxon>
    </lineage>
</organism>
<keyword evidence="1" id="KW-0472">Membrane</keyword>
<sequence>MPTSSSSTTPSSVTSTTTSQCLVDIRFYLHVFWQGKNVIHALPEAEIINSFIIPYEEEAAAFPLWMSESCDGQFQDDQGDISLVREDVQGTTVDTIDATTTQVVMAPTTRNTGRVHVQPNSSQPHQAAMDDVAVVQPLNEPEIGIEETAGSRKKCNRVRGPTFMCKVWGQQEDERVKVSFNDKGQPISNNSILSHFLGTIARNGKYAPLHYKSWSKMPRVYKDDMFALVLVSLIIIASFIWKHMVRDVFVCEMPSPTL</sequence>
<keyword evidence="3" id="KW-1185">Reference proteome</keyword>
<gene>
    <name evidence="2" type="ORF">RHGRI_012265</name>
</gene>
<protein>
    <recommendedName>
        <fullName evidence="4">Transposase</fullName>
    </recommendedName>
</protein>
<dbReference type="AlphaFoldDB" id="A0AAV6KR62"/>
<dbReference type="EMBL" id="JACTNZ010000004">
    <property type="protein sequence ID" value="KAG5554651.1"/>
    <property type="molecule type" value="Genomic_DNA"/>
</dbReference>
<proteinExistence type="predicted"/>
<reference evidence="2" key="1">
    <citation type="submission" date="2020-08" db="EMBL/GenBank/DDBJ databases">
        <title>Plant Genome Project.</title>
        <authorList>
            <person name="Zhang R.-G."/>
        </authorList>
    </citation>
    <scope>NUCLEOTIDE SEQUENCE</scope>
    <source>
        <strain evidence="2">WSP0</strain>
        <tissue evidence="2">Leaf</tissue>
    </source>
</reference>
<evidence type="ECO:0008006" key="4">
    <source>
        <dbReference type="Google" id="ProtNLM"/>
    </source>
</evidence>
<keyword evidence="1" id="KW-0812">Transmembrane</keyword>
<evidence type="ECO:0000313" key="3">
    <source>
        <dbReference type="Proteomes" id="UP000823749"/>
    </source>
</evidence>
<keyword evidence="1" id="KW-1133">Transmembrane helix</keyword>
<dbReference type="PANTHER" id="PTHR33144:SF55">
    <property type="entry name" value="CHROMATIN REMODELER BROMODOMAIN FAMILY"/>
    <property type="match status" value="1"/>
</dbReference>
<dbReference type="Proteomes" id="UP000823749">
    <property type="component" value="Chromosome 4"/>
</dbReference>
<comment type="caution">
    <text evidence="2">The sequence shown here is derived from an EMBL/GenBank/DDBJ whole genome shotgun (WGS) entry which is preliminary data.</text>
</comment>
<feature type="transmembrane region" description="Helical" evidence="1">
    <location>
        <begin position="225"/>
        <end position="244"/>
    </location>
</feature>
<accession>A0AAV6KR62</accession>
<name>A0AAV6KR62_9ERIC</name>